<dbReference type="GeneID" id="17303074"/>
<proteinExistence type="predicted"/>
<feature type="domain" description="PDZ" evidence="4">
    <location>
        <begin position="125"/>
        <end position="204"/>
    </location>
</feature>
<feature type="transmembrane region" description="Helical" evidence="3">
    <location>
        <begin position="13"/>
        <end position="30"/>
    </location>
</feature>
<reference evidence="7" key="2">
    <citation type="submission" date="2012-11" db="EMBL/GenBank/DDBJ databases">
        <authorList>
            <person name="Kuo A."/>
            <person name="Curtis B.A."/>
            <person name="Tanifuji G."/>
            <person name="Burki F."/>
            <person name="Gruber A."/>
            <person name="Irimia M."/>
            <person name="Maruyama S."/>
            <person name="Arias M.C."/>
            <person name="Ball S.G."/>
            <person name="Gile G.H."/>
            <person name="Hirakawa Y."/>
            <person name="Hopkins J.F."/>
            <person name="Rensing S.A."/>
            <person name="Schmutz J."/>
            <person name="Symeonidi A."/>
            <person name="Elias M."/>
            <person name="Eveleigh R.J."/>
            <person name="Herman E.K."/>
            <person name="Klute M.J."/>
            <person name="Nakayama T."/>
            <person name="Obornik M."/>
            <person name="Reyes-Prieto A."/>
            <person name="Armbrust E.V."/>
            <person name="Aves S.J."/>
            <person name="Beiko R.G."/>
            <person name="Coutinho P."/>
            <person name="Dacks J.B."/>
            <person name="Durnford D.G."/>
            <person name="Fast N.M."/>
            <person name="Green B.R."/>
            <person name="Grisdale C."/>
            <person name="Hempe F."/>
            <person name="Henrissat B."/>
            <person name="Hoppner M.P."/>
            <person name="Ishida K.-I."/>
            <person name="Kim E."/>
            <person name="Koreny L."/>
            <person name="Kroth P.G."/>
            <person name="Liu Y."/>
            <person name="Malik S.-B."/>
            <person name="Maier U.G."/>
            <person name="McRose D."/>
            <person name="Mock T."/>
            <person name="Neilson J.A."/>
            <person name="Onodera N.T."/>
            <person name="Poole A.M."/>
            <person name="Pritham E.J."/>
            <person name="Richards T.A."/>
            <person name="Rocap G."/>
            <person name="Roy S.W."/>
            <person name="Sarai C."/>
            <person name="Schaack S."/>
            <person name="Shirato S."/>
            <person name="Slamovits C.H."/>
            <person name="Spencer D.F."/>
            <person name="Suzuki S."/>
            <person name="Worden A.Z."/>
            <person name="Zauner S."/>
            <person name="Barry K."/>
            <person name="Bell C."/>
            <person name="Bharti A.K."/>
            <person name="Crow J.A."/>
            <person name="Grimwood J."/>
            <person name="Kramer R."/>
            <person name="Lindquist E."/>
            <person name="Lucas S."/>
            <person name="Salamov A."/>
            <person name="McFadden G.I."/>
            <person name="Lane C.E."/>
            <person name="Keeling P.J."/>
            <person name="Gray M.W."/>
            <person name="Grigoriev I.V."/>
            <person name="Archibald J.M."/>
        </authorList>
    </citation>
    <scope>NUCLEOTIDE SEQUENCE</scope>
    <source>
        <strain evidence="7">CCMP2712</strain>
    </source>
</reference>
<evidence type="ECO:0000313" key="7">
    <source>
        <dbReference type="Proteomes" id="UP000011087"/>
    </source>
</evidence>
<feature type="region of interest" description="Disordered" evidence="2">
    <location>
        <begin position="726"/>
        <end position="761"/>
    </location>
</feature>
<keyword evidence="3" id="KW-0812">Transmembrane</keyword>
<protein>
    <recommendedName>
        <fullName evidence="4">PDZ domain-containing protein</fullName>
    </recommendedName>
</protein>
<dbReference type="InterPro" id="IPR001478">
    <property type="entry name" value="PDZ"/>
</dbReference>
<dbReference type="SUPFAM" id="SSF50156">
    <property type="entry name" value="PDZ domain-like"/>
    <property type="match status" value="1"/>
</dbReference>
<feature type="compositionally biased region" description="Pro residues" evidence="2">
    <location>
        <begin position="729"/>
        <end position="745"/>
    </location>
</feature>
<dbReference type="Gene3D" id="2.30.42.10">
    <property type="match status" value="1"/>
</dbReference>
<sequence length="786" mass="87179">MAEAVAEVALGEYAAAAVCMILAALVLLLGSRQPPPSARTWRDGDKDGRKDEGRIERSQGGAKKADVPLVREHGRSLMPRPSASMPALSSSRSMRSSWRSGLAQEEEDVGAASFFEEMLKCLGFEDAGDHGFGFSVSSKSRPLPADFPLVEKIRSDLIASSSLANGDRILMVDSRNVAGMRAKEVKSLINQSDFRISLLVKGNEGGRGQVERQVVLYRGRVGVLRAFFTNYMLKHTSRFQSTPMGQEIAQVFRLFMTLSDQVASADELVSLLQHSISARPKGSIQKSILSLFKVLVVYQATECLHASSVDVSPMKESDRIFSSNFSTSNGDATDASPLRMSMLELQRSQVTDNLRKEMERLQEEAGAREAQLEATRKEVQRLAEELNKAKGLVAALQAEDQDGAHRQARQQEEERTRLRLDDLESAINEFATWSEDFRCRQFAMIQDLLVTRGQDRNAEEPSNPQDERDGVPSLATRSHEAELLDLCRRSLAEMCESMRGRREEGEEGDVLLEIGFLLQELQFTLEELQGSAWAAEDLRLFLGETLEALMTAHTKSLNFMSRSDFILSKLKFYRRRRSASLHRMQQTPAPGILHSRSISEIDRSPACLLEEIPSDERRSSTEFSQEGEDSLVEVLEKLLTSISSDNDAQSENGLPPPETSQASMFSSSQTSAGEGRGGNDTGGEDQIETLRRKVLAMEQMIHFRESSYNLLLHFCSRELRFLLGVPSSPSSPSPSPSSSPSPAPSLSPSLVEYDPSHPTEFPGKKALEDMFEVLKRRGNLIPGHQI</sequence>
<dbReference type="CDD" id="cd00136">
    <property type="entry name" value="PDZ_canonical"/>
    <property type="match status" value="1"/>
</dbReference>
<dbReference type="HOGENOM" id="CLU_356973_0_0_1"/>
<feature type="compositionally biased region" description="Low complexity" evidence="2">
    <location>
        <begin position="78"/>
        <end position="92"/>
    </location>
</feature>
<feature type="compositionally biased region" description="Low complexity" evidence="2">
    <location>
        <begin position="659"/>
        <end position="673"/>
    </location>
</feature>
<evidence type="ECO:0000256" key="2">
    <source>
        <dbReference type="SAM" id="MobiDB-lite"/>
    </source>
</evidence>
<reference evidence="6" key="3">
    <citation type="submission" date="2016-03" db="UniProtKB">
        <authorList>
            <consortium name="EnsemblProtists"/>
        </authorList>
    </citation>
    <scope>IDENTIFICATION</scope>
</reference>
<feature type="region of interest" description="Disordered" evidence="2">
    <location>
        <begin position="643"/>
        <end position="685"/>
    </location>
</feature>
<name>L1JDC0_GUITC</name>
<keyword evidence="7" id="KW-1185">Reference proteome</keyword>
<evidence type="ECO:0000313" key="6">
    <source>
        <dbReference type="EnsemblProtists" id="EKX46538"/>
    </source>
</evidence>
<evidence type="ECO:0000313" key="5">
    <source>
        <dbReference type="EMBL" id="EKX46538.1"/>
    </source>
</evidence>
<reference evidence="5 7" key="1">
    <citation type="journal article" date="2012" name="Nature">
        <title>Algal genomes reveal evolutionary mosaicism and the fate of nucleomorphs.</title>
        <authorList>
            <consortium name="DOE Joint Genome Institute"/>
            <person name="Curtis B.A."/>
            <person name="Tanifuji G."/>
            <person name="Burki F."/>
            <person name="Gruber A."/>
            <person name="Irimia M."/>
            <person name="Maruyama S."/>
            <person name="Arias M.C."/>
            <person name="Ball S.G."/>
            <person name="Gile G.H."/>
            <person name="Hirakawa Y."/>
            <person name="Hopkins J.F."/>
            <person name="Kuo A."/>
            <person name="Rensing S.A."/>
            <person name="Schmutz J."/>
            <person name="Symeonidi A."/>
            <person name="Elias M."/>
            <person name="Eveleigh R.J."/>
            <person name="Herman E.K."/>
            <person name="Klute M.J."/>
            <person name="Nakayama T."/>
            <person name="Obornik M."/>
            <person name="Reyes-Prieto A."/>
            <person name="Armbrust E.V."/>
            <person name="Aves S.J."/>
            <person name="Beiko R.G."/>
            <person name="Coutinho P."/>
            <person name="Dacks J.B."/>
            <person name="Durnford D.G."/>
            <person name="Fast N.M."/>
            <person name="Green B.R."/>
            <person name="Grisdale C.J."/>
            <person name="Hempel F."/>
            <person name="Henrissat B."/>
            <person name="Hoppner M.P."/>
            <person name="Ishida K."/>
            <person name="Kim E."/>
            <person name="Koreny L."/>
            <person name="Kroth P.G."/>
            <person name="Liu Y."/>
            <person name="Malik S.B."/>
            <person name="Maier U.G."/>
            <person name="McRose D."/>
            <person name="Mock T."/>
            <person name="Neilson J.A."/>
            <person name="Onodera N.T."/>
            <person name="Poole A.M."/>
            <person name="Pritham E.J."/>
            <person name="Richards T.A."/>
            <person name="Rocap G."/>
            <person name="Roy S.W."/>
            <person name="Sarai C."/>
            <person name="Schaack S."/>
            <person name="Shirato S."/>
            <person name="Slamovits C.H."/>
            <person name="Spencer D.F."/>
            <person name="Suzuki S."/>
            <person name="Worden A.Z."/>
            <person name="Zauner S."/>
            <person name="Barry K."/>
            <person name="Bell C."/>
            <person name="Bharti A.K."/>
            <person name="Crow J.A."/>
            <person name="Grimwood J."/>
            <person name="Kramer R."/>
            <person name="Lindquist E."/>
            <person name="Lucas S."/>
            <person name="Salamov A."/>
            <person name="McFadden G.I."/>
            <person name="Lane C.E."/>
            <person name="Keeling P.J."/>
            <person name="Gray M.W."/>
            <person name="Grigoriev I.V."/>
            <person name="Archibald J.M."/>
        </authorList>
    </citation>
    <scope>NUCLEOTIDE SEQUENCE</scope>
    <source>
        <strain evidence="5 7">CCMP2712</strain>
    </source>
</reference>
<dbReference type="SMART" id="SM00228">
    <property type="entry name" value="PDZ"/>
    <property type="match status" value="1"/>
</dbReference>
<dbReference type="KEGG" id="gtt:GUITHDRAFT_107742"/>
<keyword evidence="3" id="KW-0472">Membrane</keyword>
<gene>
    <name evidence="5" type="ORF">GUITHDRAFT_107742</name>
</gene>
<organism evidence="5">
    <name type="scientific">Guillardia theta (strain CCMP2712)</name>
    <name type="common">Cryptophyte</name>
    <dbReference type="NCBI Taxonomy" id="905079"/>
    <lineage>
        <taxon>Eukaryota</taxon>
        <taxon>Cryptophyceae</taxon>
        <taxon>Pyrenomonadales</taxon>
        <taxon>Geminigeraceae</taxon>
        <taxon>Guillardia</taxon>
    </lineage>
</organism>
<keyword evidence="1" id="KW-0175">Coiled coil</keyword>
<feature type="region of interest" description="Disordered" evidence="2">
    <location>
        <begin position="453"/>
        <end position="476"/>
    </location>
</feature>
<dbReference type="EMBL" id="JH992994">
    <property type="protein sequence ID" value="EKX46538.1"/>
    <property type="molecule type" value="Genomic_DNA"/>
</dbReference>
<dbReference type="InterPro" id="IPR036034">
    <property type="entry name" value="PDZ_sf"/>
</dbReference>
<feature type="compositionally biased region" description="Basic and acidic residues" evidence="2">
    <location>
        <begin position="40"/>
        <end position="75"/>
    </location>
</feature>
<dbReference type="EnsemblProtists" id="EKX46538">
    <property type="protein sequence ID" value="EKX46538"/>
    <property type="gene ID" value="GUITHDRAFT_107742"/>
</dbReference>
<dbReference type="AlphaFoldDB" id="L1JDC0"/>
<feature type="region of interest" description="Disordered" evidence="2">
    <location>
        <begin position="34"/>
        <end position="92"/>
    </location>
</feature>
<keyword evidence="3" id="KW-1133">Transmembrane helix</keyword>
<dbReference type="PaxDb" id="55529-EKX46538"/>
<evidence type="ECO:0000256" key="3">
    <source>
        <dbReference type="SAM" id="Phobius"/>
    </source>
</evidence>
<accession>L1JDC0</accession>
<evidence type="ECO:0000256" key="1">
    <source>
        <dbReference type="SAM" id="Coils"/>
    </source>
</evidence>
<feature type="coiled-coil region" evidence="1">
    <location>
        <begin position="351"/>
        <end position="399"/>
    </location>
</feature>
<dbReference type="Proteomes" id="UP000011087">
    <property type="component" value="Unassembled WGS sequence"/>
</dbReference>
<evidence type="ECO:0000259" key="4">
    <source>
        <dbReference type="PROSITE" id="PS50106"/>
    </source>
</evidence>
<feature type="compositionally biased region" description="Basic and acidic residues" evidence="2">
    <location>
        <begin position="453"/>
        <end position="470"/>
    </location>
</feature>
<dbReference type="Pfam" id="PF00595">
    <property type="entry name" value="PDZ"/>
    <property type="match status" value="1"/>
</dbReference>
<dbReference type="RefSeq" id="XP_005833518.1">
    <property type="nucleotide sequence ID" value="XM_005833461.1"/>
</dbReference>
<dbReference type="PROSITE" id="PS50106">
    <property type="entry name" value="PDZ"/>
    <property type="match status" value="1"/>
</dbReference>
<feature type="compositionally biased region" description="Polar residues" evidence="2">
    <location>
        <begin position="643"/>
        <end position="652"/>
    </location>
</feature>